<feature type="compositionally biased region" description="Polar residues" evidence="2">
    <location>
        <begin position="1128"/>
        <end position="1137"/>
    </location>
</feature>
<feature type="compositionally biased region" description="Basic and acidic residues" evidence="2">
    <location>
        <begin position="617"/>
        <end position="627"/>
    </location>
</feature>
<dbReference type="InterPro" id="IPR035899">
    <property type="entry name" value="DBL_dom_sf"/>
</dbReference>
<dbReference type="Bgee" id="ENSXETG00000036106">
    <property type="expression patterns" value="Expressed in mesonephros and 13 other cell types or tissues"/>
</dbReference>
<dbReference type="PANTHER" id="PTHR45924:SF4">
    <property type="entry name" value="PLECKSTRIN HOMOLOGY DOMAIN-CONTAINING FAMILY G MEMBER 3"/>
    <property type="match status" value="1"/>
</dbReference>
<feature type="compositionally biased region" description="Basic and acidic residues" evidence="2">
    <location>
        <begin position="1349"/>
        <end position="1362"/>
    </location>
</feature>
<gene>
    <name evidence="5" type="primary">plekhg3</name>
</gene>
<dbReference type="InterPro" id="IPR043324">
    <property type="entry name" value="PH_PLEKHG1_G2_G3"/>
</dbReference>
<reference evidence="5" key="2">
    <citation type="submission" date="2020-05" db="UniProtKB">
        <authorList>
            <consortium name="Ensembl"/>
        </authorList>
    </citation>
    <scope>IDENTIFICATION</scope>
</reference>
<organism evidence="5">
    <name type="scientific">Xenopus tropicalis</name>
    <name type="common">Western clawed frog</name>
    <name type="synonym">Silurana tropicalis</name>
    <dbReference type="NCBI Taxonomy" id="8364"/>
    <lineage>
        <taxon>Eukaryota</taxon>
        <taxon>Metazoa</taxon>
        <taxon>Chordata</taxon>
        <taxon>Craniata</taxon>
        <taxon>Vertebrata</taxon>
        <taxon>Euteleostomi</taxon>
        <taxon>Amphibia</taxon>
        <taxon>Batrachia</taxon>
        <taxon>Anura</taxon>
        <taxon>Pipoidea</taxon>
        <taxon>Pipidae</taxon>
        <taxon>Xenopodinae</taxon>
        <taxon>Xenopus</taxon>
        <taxon>Silurana</taxon>
    </lineage>
</organism>
<dbReference type="GeneTree" id="ENSGT00940000156521"/>
<evidence type="ECO:0000313" key="5">
    <source>
        <dbReference type="Ensembl" id="ENSXETP00000068507"/>
    </source>
</evidence>
<feature type="region of interest" description="Disordered" evidence="2">
    <location>
        <begin position="1349"/>
        <end position="1389"/>
    </location>
</feature>
<feature type="compositionally biased region" description="Basic and acidic residues" evidence="2">
    <location>
        <begin position="655"/>
        <end position="667"/>
    </location>
</feature>
<dbReference type="InterPro" id="IPR011993">
    <property type="entry name" value="PH-like_dom_sf"/>
</dbReference>
<accession>A0A6I8Q7L1</accession>
<dbReference type="InterPro" id="IPR000219">
    <property type="entry name" value="DH_dom"/>
</dbReference>
<feature type="compositionally biased region" description="Low complexity" evidence="2">
    <location>
        <begin position="871"/>
        <end position="893"/>
    </location>
</feature>
<dbReference type="PROSITE" id="PS50003">
    <property type="entry name" value="PH_DOMAIN"/>
    <property type="match status" value="1"/>
</dbReference>
<dbReference type="Ensembl" id="ENSXETT00000069316">
    <property type="protein sequence ID" value="ENSXETP00000068507"/>
    <property type="gene ID" value="ENSXETG00000036106"/>
</dbReference>
<dbReference type="CDD" id="cd13243">
    <property type="entry name" value="PH_PLEKHG1_G2_G3"/>
    <property type="match status" value="1"/>
</dbReference>
<evidence type="ECO:0000259" key="4">
    <source>
        <dbReference type="PROSITE" id="PS50010"/>
    </source>
</evidence>
<dbReference type="PROSITE" id="PS50010">
    <property type="entry name" value="DH_2"/>
    <property type="match status" value="1"/>
</dbReference>
<evidence type="ECO:0000259" key="3">
    <source>
        <dbReference type="PROSITE" id="PS50003"/>
    </source>
</evidence>
<feature type="region of interest" description="Disordered" evidence="2">
    <location>
        <begin position="166"/>
        <end position="190"/>
    </location>
</feature>
<dbReference type="InterPro" id="IPR001849">
    <property type="entry name" value="PH_domain"/>
</dbReference>
<dbReference type="CDD" id="cd00160">
    <property type="entry name" value="RhoGEF"/>
    <property type="match status" value="1"/>
</dbReference>
<dbReference type="InterPro" id="IPR055251">
    <property type="entry name" value="SOS1_NGEF_PH"/>
</dbReference>
<feature type="region of interest" description="Disordered" evidence="2">
    <location>
        <begin position="1241"/>
        <end position="1273"/>
    </location>
</feature>
<feature type="compositionally biased region" description="Basic and acidic residues" evidence="2">
    <location>
        <begin position="559"/>
        <end position="589"/>
    </location>
</feature>
<dbReference type="SUPFAM" id="SSF50729">
    <property type="entry name" value="PH domain-like"/>
    <property type="match status" value="1"/>
</dbReference>
<dbReference type="Gene3D" id="2.30.29.30">
    <property type="entry name" value="Pleckstrin-homology domain (PH domain)/Phosphotyrosine-binding domain (PTB)"/>
    <property type="match status" value="1"/>
</dbReference>
<dbReference type="Pfam" id="PF00621">
    <property type="entry name" value="RhoGEF"/>
    <property type="match status" value="1"/>
</dbReference>
<feature type="compositionally biased region" description="Polar residues" evidence="2">
    <location>
        <begin position="1189"/>
        <end position="1206"/>
    </location>
</feature>
<feature type="compositionally biased region" description="Low complexity" evidence="2">
    <location>
        <begin position="84"/>
        <end position="93"/>
    </location>
</feature>
<feature type="domain" description="DH" evidence="4">
    <location>
        <begin position="205"/>
        <end position="386"/>
    </location>
</feature>
<name>A0A6I8Q7L1_XENTR</name>
<feature type="region of interest" description="Disordered" evidence="2">
    <location>
        <begin position="536"/>
        <end position="627"/>
    </location>
</feature>
<feature type="domain" description="PH" evidence="3">
    <location>
        <begin position="410"/>
        <end position="508"/>
    </location>
</feature>
<dbReference type="GO" id="GO:0005085">
    <property type="term" value="F:guanyl-nucleotide exchange factor activity"/>
    <property type="evidence" value="ECO:0007669"/>
    <property type="project" value="InterPro"/>
</dbReference>
<feature type="region of interest" description="Disordered" evidence="2">
    <location>
        <begin position="70"/>
        <end position="93"/>
    </location>
</feature>
<feature type="region of interest" description="Disordered" evidence="2">
    <location>
        <begin position="871"/>
        <end position="911"/>
    </location>
</feature>
<keyword evidence="1" id="KW-0597">Phosphoprotein</keyword>
<feature type="region of interest" description="Disordered" evidence="2">
    <location>
        <begin position="652"/>
        <end position="706"/>
    </location>
</feature>
<protein>
    <submittedName>
        <fullName evidence="5">Pleckstrin homology and RhoGEF domain containing G3</fullName>
    </submittedName>
</protein>
<reference evidence="5" key="1">
    <citation type="journal article" date="2010" name="Science">
        <title>The genome of the Western clawed frog Xenopus tropicalis.</title>
        <authorList>
            <person name="Hellsten U."/>
            <person name="Harland R.M."/>
            <person name="Gilchrist M.J."/>
            <person name="Hendrix D."/>
            <person name="Jurka J."/>
            <person name="Kapitonov V."/>
            <person name="Ovcharenko I."/>
            <person name="Putnam N.H."/>
            <person name="Shu S."/>
            <person name="Taher L."/>
            <person name="Blitz I.L."/>
            <person name="Blumberg B."/>
            <person name="Dichmann D.S."/>
            <person name="Dubchak I."/>
            <person name="Amaya E."/>
            <person name="Detter J.C."/>
            <person name="Fletcher R."/>
            <person name="Gerhard D.S."/>
            <person name="Goodstein D."/>
            <person name="Graves T."/>
            <person name="Grigoriev I.V."/>
            <person name="Grimwood J."/>
            <person name="Kawashima T."/>
            <person name="Lindquist E."/>
            <person name="Lucas S.M."/>
            <person name="Mead P.E."/>
            <person name="Mitros T."/>
            <person name="Ogino H."/>
            <person name="Ohta Y."/>
            <person name="Poliakov A.V."/>
            <person name="Pollet N."/>
            <person name="Robert J."/>
            <person name="Salamov A."/>
            <person name="Sater A.K."/>
            <person name="Schmutz J."/>
            <person name="Terry A."/>
            <person name="Vize P.D."/>
            <person name="Warren W.C."/>
            <person name="Wells D."/>
            <person name="Wills A."/>
            <person name="Wilson R.K."/>
            <person name="Zimmerman L.B."/>
            <person name="Zorn A.M."/>
            <person name="Grainger R."/>
            <person name="Grammer T."/>
            <person name="Khokha M.K."/>
            <person name="Richardson P.M."/>
            <person name="Rokhsar D.S."/>
        </authorList>
    </citation>
    <scope>NUCLEOTIDE SEQUENCE [LARGE SCALE GENOMIC DNA]</scope>
    <source>
        <strain evidence="5">Nigerian</strain>
    </source>
</reference>
<feature type="region of interest" description="Disordered" evidence="2">
    <location>
        <begin position="1124"/>
        <end position="1168"/>
    </location>
</feature>
<dbReference type="FunFam" id="1.20.900.10:FF:000019">
    <property type="entry name" value="Pleckstrin homology domain-containing family G member 1"/>
    <property type="match status" value="1"/>
</dbReference>
<dbReference type="Pfam" id="PF22697">
    <property type="entry name" value="SOS1_NGEF_PH"/>
    <property type="match status" value="1"/>
</dbReference>
<feature type="compositionally biased region" description="Basic and acidic residues" evidence="2">
    <location>
        <begin position="1370"/>
        <end position="1381"/>
    </location>
</feature>
<evidence type="ECO:0000256" key="2">
    <source>
        <dbReference type="SAM" id="MobiDB-lite"/>
    </source>
</evidence>
<dbReference type="Gene3D" id="1.20.900.10">
    <property type="entry name" value="Dbl homology (DH) domain"/>
    <property type="match status" value="1"/>
</dbReference>
<feature type="compositionally biased region" description="Polar residues" evidence="2">
    <location>
        <begin position="1241"/>
        <end position="1255"/>
    </location>
</feature>
<proteinExistence type="predicted"/>
<dbReference type="GO" id="GO:0005829">
    <property type="term" value="C:cytosol"/>
    <property type="evidence" value="ECO:0007669"/>
    <property type="project" value="UniProtKB-ARBA"/>
</dbReference>
<evidence type="ECO:0000256" key="1">
    <source>
        <dbReference type="ARBA" id="ARBA00022553"/>
    </source>
</evidence>
<dbReference type="PANTHER" id="PTHR45924">
    <property type="entry name" value="FI17866P1"/>
    <property type="match status" value="1"/>
</dbReference>
<dbReference type="SUPFAM" id="SSF48065">
    <property type="entry name" value="DBL homology domain (DH-domain)"/>
    <property type="match status" value="1"/>
</dbReference>
<feature type="region of interest" description="Disordered" evidence="2">
    <location>
        <begin position="1189"/>
        <end position="1225"/>
    </location>
</feature>
<dbReference type="SMART" id="SM00233">
    <property type="entry name" value="PH"/>
    <property type="match status" value="1"/>
</dbReference>
<sequence>MAPSLVPFSPSIGGCGQYQRQCCMRAVRSPQFRTGTISVKGELGGVRRRRTPPGCGSRLQRAGGTEYGCGLGSGMRRSGRSESPRLSAASSSSNEKLSISASICSDSDRPLSLFSTESTGSLREGCDSYEDNSDVPLGNGTVVHNMELVATAAESLQATYREMQNGLRNNHTPNNNSANRRSHQASRSLSPFGNKVNAITHKLSYVERVVLEINDTERMYVQDLRSIVEDYLGAIIDRQEELPITPEQVCALFGNIEDIYELNSELLQDLDNCRNDPVAVASCFVEKSQDFDIYTQYCTNYPNSVATLTECMRNKTLAKFFREKQEMLNQSLPLGSYLLKPVQRILKYHLLLQEIAKHLDVKVEGYEVLEEAIETMTGVAWYINDMKRKHEHAVRQQEIQSLLLNWKGIDLTAYGELVLEGTFRLQRARSERTFFLFDKALFITKRRGDHYVYKTHIPCSSLMLIESARDSLCFSVTHYKNSKQQHNVQAKTVEEKHVWTHHIKKLILENHHAIIPQKAKEAILEMDNMYKGRYKYSPERQKKTMSAIEPSMTHRSGRRQSEPSKDILKQLNDKAGLKTKDPVEEEAPKGCKRQNSQSSGNAEKRRSVEVTSGHQESVYKMDKENSEPEEIYKAVVVSSSEDEQAVLLEITDDTEPAKDDSAAHPEVLEPVENEEAESTEDSKTFSSEEEEEETPTHESTSILPPSVLDQASVIAERFISSMSRRSSMALDDGKVIGYITPRLTSRCSSLINLESTDTIIYQNGSSDFQDFSEVCGDTGVDILDTTFSKVNSASMENVFEERERPTCKRRDSILSMQDRQLIDKIRTYYDDAENRDASFSIKRRESLNYIPTGLVRNSVFKINSLPRFDTTQSSLSRQRMSSSSSNTSGVNSRHASLTDTRSNARESEQLETQTELLLETATNGTSDHSAPITDEEFRTPDEMIKVWDEFEKVNAWKEASDILEAKKDVKPDSVGESTAHCALENGLESHEPLLILEDSDLSTITEESPLPTPESTSPKQFGCVPNNTSFSEYKTPVKLHSKIMQMASCMDEDMSEKMKNKVYQLARQYSQRIKCNKPVSQRQLKEIEEDFRRNSLPAVQEEKLDKKEKRKPILSLPTYDSVILQEHGPTTPTSALSRDTAPKHLSFSPSCDSPRALSPERADCRSPLSPVKAERFHWPDVRELRSRYTSAASSSKAPPVNRSQSVPERITVPNLRGHSDTQSKGCLIHSHSMNVKHTENVNGSAEDSAQNNKAQVETEPPLPVSPSLKGKTDSLLGSAKPGYYISAEAPLENNKKVIVMEKIPAATDSNGSHDVESDDTYVQIRSPTSREKISLKAVIERCKAYQESEEYRSREVASKDGETTECTESVPHEEPNLERHVAPSCDVNQQNRVKNLREKFQTKHNSSSLKQSEVH</sequence>
<dbReference type="SMART" id="SM00325">
    <property type="entry name" value="RhoGEF"/>
    <property type="match status" value="1"/>
</dbReference>
<feature type="compositionally biased region" description="Acidic residues" evidence="2">
    <location>
        <begin position="669"/>
        <end position="679"/>
    </location>
</feature>